<dbReference type="Gene3D" id="3.40.50.1220">
    <property type="entry name" value="TPP-binding domain"/>
    <property type="match status" value="1"/>
</dbReference>
<dbReference type="RefSeq" id="WP_338030774.1">
    <property type="nucleotide sequence ID" value="NZ_CP060244.1"/>
</dbReference>
<keyword evidence="3 4" id="KW-0479">Metal-binding</keyword>
<feature type="domain" description="Deacetylase sirtuin-type" evidence="5">
    <location>
        <begin position="1"/>
        <end position="232"/>
    </location>
</feature>
<dbReference type="InterPro" id="IPR003000">
    <property type="entry name" value="Sirtuin"/>
</dbReference>
<dbReference type="GO" id="GO:0036055">
    <property type="term" value="F:protein-succinyllysine desuccinylase activity"/>
    <property type="evidence" value="ECO:0007669"/>
    <property type="project" value="InterPro"/>
</dbReference>
<keyword evidence="3" id="KW-0963">Cytoplasm</keyword>
<keyword evidence="2 3" id="KW-0520">NAD</keyword>
<dbReference type="PANTHER" id="PTHR11085">
    <property type="entry name" value="NAD-DEPENDENT PROTEIN DEACYLASE SIRTUIN-5, MITOCHONDRIAL-RELATED"/>
    <property type="match status" value="1"/>
</dbReference>
<evidence type="ECO:0000313" key="6">
    <source>
        <dbReference type="EMBL" id="QNT77523.1"/>
    </source>
</evidence>
<evidence type="ECO:0000256" key="1">
    <source>
        <dbReference type="ARBA" id="ARBA00022679"/>
    </source>
</evidence>
<accession>A0A7H1NP13</accession>
<evidence type="ECO:0000256" key="3">
    <source>
        <dbReference type="HAMAP-Rule" id="MF_01121"/>
    </source>
</evidence>
<organism evidence="6 7">
    <name type="scientific">Entomobacter blattae</name>
    <dbReference type="NCBI Taxonomy" id="2762277"/>
    <lineage>
        <taxon>Bacteria</taxon>
        <taxon>Pseudomonadati</taxon>
        <taxon>Pseudomonadota</taxon>
        <taxon>Alphaproteobacteria</taxon>
        <taxon>Acetobacterales</taxon>
        <taxon>Acetobacteraceae</taxon>
        <taxon>Entomobacter</taxon>
    </lineage>
</organism>
<dbReference type="Proteomes" id="UP000516349">
    <property type="component" value="Chromosome"/>
</dbReference>
<comment type="subcellular location">
    <subcellularLocation>
        <location evidence="3">Cytoplasm</location>
    </subcellularLocation>
</comment>
<comment type="similarity">
    <text evidence="3">Belongs to the sirtuin family. Class III subfamily.</text>
</comment>
<dbReference type="InterPro" id="IPR026591">
    <property type="entry name" value="Sirtuin_cat_small_dom_sf"/>
</dbReference>
<dbReference type="GO" id="GO:0005737">
    <property type="term" value="C:cytoplasm"/>
    <property type="evidence" value="ECO:0007669"/>
    <property type="project" value="UniProtKB-SubCell"/>
</dbReference>
<dbReference type="EC" id="2.3.1.286" evidence="3"/>
<dbReference type="InterPro" id="IPR050134">
    <property type="entry name" value="NAD-dep_sirtuin_deacylases"/>
</dbReference>
<evidence type="ECO:0000313" key="7">
    <source>
        <dbReference type="Proteomes" id="UP000516349"/>
    </source>
</evidence>
<evidence type="ECO:0000259" key="5">
    <source>
        <dbReference type="PROSITE" id="PS50305"/>
    </source>
</evidence>
<dbReference type="PROSITE" id="PS50305">
    <property type="entry name" value="SIRTUIN"/>
    <property type="match status" value="1"/>
</dbReference>
<evidence type="ECO:0000256" key="2">
    <source>
        <dbReference type="ARBA" id="ARBA00023027"/>
    </source>
</evidence>
<dbReference type="SUPFAM" id="SSF52467">
    <property type="entry name" value="DHS-like NAD/FAD-binding domain"/>
    <property type="match status" value="1"/>
</dbReference>
<dbReference type="Gene3D" id="3.30.1600.10">
    <property type="entry name" value="SIR2/SIRT2 'Small Domain"/>
    <property type="match status" value="1"/>
</dbReference>
<reference evidence="6 7" key="1">
    <citation type="submission" date="2020-08" db="EMBL/GenBank/DDBJ databases">
        <title>Complete genome sequence of Entomobacter blattae G55GP.</title>
        <authorList>
            <person name="Poehlein A."/>
            <person name="Guzman J."/>
            <person name="Daniel R."/>
            <person name="Vilcinskas A."/>
        </authorList>
    </citation>
    <scope>NUCLEOTIDE SEQUENCE [LARGE SCALE GENOMIC DNA]</scope>
    <source>
        <strain evidence="6 7">G55GP</strain>
    </source>
</reference>
<dbReference type="InterPro" id="IPR026590">
    <property type="entry name" value="Ssirtuin_cat_dom"/>
</dbReference>
<dbReference type="Pfam" id="PF02146">
    <property type="entry name" value="SIR2"/>
    <property type="match status" value="1"/>
</dbReference>
<dbReference type="GO" id="GO:0070403">
    <property type="term" value="F:NAD+ binding"/>
    <property type="evidence" value="ECO:0007669"/>
    <property type="project" value="UniProtKB-UniRule"/>
</dbReference>
<keyword evidence="3 4" id="KW-0862">Zinc</keyword>
<feature type="binding site" evidence="3">
    <location>
        <begin position="92"/>
        <end position="95"/>
    </location>
    <ligand>
        <name>NAD(+)</name>
        <dbReference type="ChEBI" id="CHEBI:57540"/>
    </ligand>
</feature>
<feature type="binding site" evidence="3">
    <location>
        <begin position="176"/>
        <end position="178"/>
    </location>
    <ligand>
        <name>NAD(+)</name>
        <dbReference type="ChEBI" id="CHEBI:57540"/>
    </ligand>
</feature>
<keyword evidence="7" id="KW-1185">Reference proteome</keyword>
<dbReference type="AlphaFoldDB" id="A0A7H1NP13"/>
<dbReference type="CDD" id="cd01412">
    <property type="entry name" value="SIRT5_Af1_CobB"/>
    <property type="match status" value="1"/>
</dbReference>
<dbReference type="HAMAP" id="MF_01121">
    <property type="entry name" value="Sirtuin_ClassIII"/>
    <property type="match status" value="1"/>
</dbReference>
<dbReference type="GO" id="GO:0008270">
    <property type="term" value="F:zinc ion binding"/>
    <property type="evidence" value="ECO:0007669"/>
    <property type="project" value="UniProtKB-UniRule"/>
</dbReference>
<feature type="binding site" evidence="3">
    <location>
        <begin position="200"/>
        <end position="202"/>
    </location>
    <ligand>
        <name>NAD(+)</name>
        <dbReference type="ChEBI" id="CHEBI:57540"/>
    </ligand>
</feature>
<feature type="binding site" evidence="3 4">
    <location>
        <position position="140"/>
    </location>
    <ligand>
        <name>Zn(2+)</name>
        <dbReference type="ChEBI" id="CHEBI:29105"/>
    </ligand>
</feature>
<comment type="cofactor">
    <cofactor evidence="3">
        <name>Zn(2+)</name>
        <dbReference type="ChEBI" id="CHEBI:29105"/>
    </cofactor>
    <text evidence="3">Binds 1 zinc ion per subunit.</text>
</comment>
<dbReference type="GO" id="GO:0017136">
    <property type="term" value="F:histone deacetylase activity, NAD-dependent"/>
    <property type="evidence" value="ECO:0007669"/>
    <property type="project" value="TreeGrafter"/>
</dbReference>
<sequence>MRVVVLTGAGISKESGLETFRDTGGIWTRYNVDDVCTPEGFARNPALVHQFYNEYRDRLKEVSPNAAHKALAEWEKASQDGRWQGELLVVTQNIDDLHERAGSKNLLHMHGELLKLRCVSCGTIEAIVGHSSQETKCPKCEKKAMRPHIVWFGEMPLFMEDIQTALISCDLFVSIGTSGTVYPAAGFVQLARTARKVEINKDPSSGSSYFDTVLTGVATQRVPEFVESFIGHYR</sequence>
<feature type="binding site" evidence="3">
    <location>
        <begin position="8"/>
        <end position="27"/>
    </location>
    <ligand>
        <name>NAD(+)</name>
        <dbReference type="ChEBI" id="CHEBI:57540"/>
    </ligand>
</feature>
<comment type="catalytic activity">
    <reaction evidence="3">
        <text>N(6)-acetyl-L-lysyl-[protein] + NAD(+) + H2O = 2''-O-acetyl-ADP-D-ribose + nicotinamide + L-lysyl-[protein]</text>
        <dbReference type="Rhea" id="RHEA:43636"/>
        <dbReference type="Rhea" id="RHEA-COMP:9752"/>
        <dbReference type="Rhea" id="RHEA-COMP:10731"/>
        <dbReference type="ChEBI" id="CHEBI:15377"/>
        <dbReference type="ChEBI" id="CHEBI:17154"/>
        <dbReference type="ChEBI" id="CHEBI:29969"/>
        <dbReference type="ChEBI" id="CHEBI:57540"/>
        <dbReference type="ChEBI" id="CHEBI:61930"/>
        <dbReference type="ChEBI" id="CHEBI:83767"/>
        <dbReference type="EC" id="2.3.1.286"/>
    </reaction>
</comment>
<dbReference type="PANTHER" id="PTHR11085:SF4">
    <property type="entry name" value="NAD-DEPENDENT PROTEIN DEACYLASE"/>
    <property type="match status" value="1"/>
</dbReference>
<gene>
    <name evidence="6" type="primary">cobB_1</name>
    <name evidence="3" type="synonym">cobB</name>
    <name evidence="6" type="ORF">JGUZn3_02650</name>
</gene>
<feature type="binding site" evidence="3 4">
    <location>
        <position position="121"/>
    </location>
    <ligand>
        <name>Zn(2+)</name>
        <dbReference type="ChEBI" id="CHEBI:29105"/>
    </ligand>
</feature>
<feature type="binding site" evidence="3 4">
    <location>
        <position position="118"/>
    </location>
    <ligand>
        <name>Zn(2+)</name>
        <dbReference type="ChEBI" id="CHEBI:29105"/>
    </ligand>
</feature>
<proteinExistence type="inferred from homology"/>
<comment type="function">
    <text evidence="3">NAD-dependent protein deacetylase which modulates the activities of several proteins which are inactive in their acetylated form.</text>
</comment>
<dbReference type="InterPro" id="IPR027546">
    <property type="entry name" value="Sirtuin_class_III"/>
</dbReference>
<feature type="active site" description="Proton acceptor" evidence="3 4">
    <location>
        <position position="110"/>
    </location>
</feature>
<dbReference type="EMBL" id="CP060244">
    <property type="protein sequence ID" value="QNT77523.1"/>
    <property type="molecule type" value="Genomic_DNA"/>
</dbReference>
<comment type="caution">
    <text evidence="3">Lacks conserved residue(s) required for the propagation of feature annotation.</text>
</comment>
<keyword evidence="6" id="KW-0378">Hydrolase</keyword>
<name>A0A7H1NP13_9PROT</name>
<protein>
    <recommendedName>
        <fullName evidence="3">NAD-dependent protein deacylase</fullName>
        <ecNumber evidence="3">2.3.1.286</ecNumber>
    </recommendedName>
    <alternativeName>
        <fullName evidence="3">Regulatory protein SIR2 homolog</fullName>
    </alternativeName>
</protein>
<dbReference type="KEGG" id="ebla:JGUZn3_02650"/>
<evidence type="ECO:0000256" key="4">
    <source>
        <dbReference type="PROSITE-ProRule" id="PRU00236"/>
    </source>
</evidence>
<dbReference type="InterPro" id="IPR029035">
    <property type="entry name" value="DHS-like_NAD/FAD-binding_dom"/>
</dbReference>
<feature type="binding site" evidence="3 4">
    <location>
        <position position="137"/>
    </location>
    <ligand>
        <name>Zn(2+)</name>
        <dbReference type="ChEBI" id="CHEBI:29105"/>
    </ligand>
</feature>
<feature type="binding site" evidence="3">
    <location>
        <position position="218"/>
    </location>
    <ligand>
        <name>NAD(+)</name>
        <dbReference type="ChEBI" id="CHEBI:57540"/>
    </ligand>
</feature>
<dbReference type="GO" id="GO:0036054">
    <property type="term" value="F:protein-malonyllysine demalonylase activity"/>
    <property type="evidence" value="ECO:0007669"/>
    <property type="project" value="InterPro"/>
</dbReference>
<keyword evidence="1" id="KW-0808">Transferase</keyword>